<gene>
    <name evidence="1" type="ORF">F5148DRAFT_1211119</name>
</gene>
<sequence length="339" mass="37275">MPLRRLYNAFSRASPPRHSDLFDQDVFMTDAALSAVASLASPPPSFPSPNGFGLLGKRRHEECSDLDAPPTSRLASSKTPDASHSGRSPAFPSPAEPSTPTTRPLMRPKLSLDHIDTHSDCIPGPSSSSQGQEPASPTPTEIALDLGDAPQTPEERIECLRAAGIKVRDFAFEPMPNSSKAPEVFDPVPSLIAADWHMRNPRENHGLLTAKGLFRLLRIGWLSIADVRKHFHPREYSALAQYNERPDEQRYPFVVPPNERMPTPSQRVRMRRKVGLRTNPDDIPDTAVAAPEAVSASRSQSRSGSAAGEPTAKRRKVKGTGKTRGRAKPLRREWSRPEV</sequence>
<dbReference type="EMBL" id="JAGFNK010000156">
    <property type="protein sequence ID" value="KAI9463783.1"/>
    <property type="molecule type" value="Genomic_DNA"/>
</dbReference>
<organism evidence="1 2">
    <name type="scientific">Russula earlei</name>
    <dbReference type="NCBI Taxonomy" id="71964"/>
    <lineage>
        <taxon>Eukaryota</taxon>
        <taxon>Fungi</taxon>
        <taxon>Dikarya</taxon>
        <taxon>Basidiomycota</taxon>
        <taxon>Agaricomycotina</taxon>
        <taxon>Agaricomycetes</taxon>
        <taxon>Russulales</taxon>
        <taxon>Russulaceae</taxon>
        <taxon>Russula</taxon>
    </lineage>
</organism>
<evidence type="ECO:0000313" key="2">
    <source>
        <dbReference type="Proteomes" id="UP001207468"/>
    </source>
</evidence>
<evidence type="ECO:0000313" key="1">
    <source>
        <dbReference type="EMBL" id="KAI9463783.1"/>
    </source>
</evidence>
<comment type="caution">
    <text evidence="1">The sequence shown here is derived from an EMBL/GenBank/DDBJ whole genome shotgun (WGS) entry which is preliminary data.</text>
</comment>
<keyword evidence="2" id="KW-1185">Reference proteome</keyword>
<reference evidence="1" key="1">
    <citation type="submission" date="2021-03" db="EMBL/GenBank/DDBJ databases">
        <title>Evolutionary priming and transition to the ectomycorrhizal habit in an iconic lineage of mushroom-forming fungi: is preadaptation a requirement?</title>
        <authorList>
            <consortium name="DOE Joint Genome Institute"/>
            <person name="Looney B.P."/>
            <person name="Miyauchi S."/>
            <person name="Morin E."/>
            <person name="Drula E."/>
            <person name="Courty P.E."/>
            <person name="Chicoki N."/>
            <person name="Fauchery L."/>
            <person name="Kohler A."/>
            <person name="Kuo A."/>
            <person name="LaButti K."/>
            <person name="Pangilinan J."/>
            <person name="Lipzen A."/>
            <person name="Riley R."/>
            <person name="Andreopoulos W."/>
            <person name="He G."/>
            <person name="Johnson J."/>
            <person name="Barry K.W."/>
            <person name="Grigoriev I.V."/>
            <person name="Nagy L."/>
            <person name="Hibbett D."/>
            <person name="Henrissat B."/>
            <person name="Matheny P.B."/>
            <person name="Labbe J."/>
            <person name="Martin A.F."/>
        </authorList>
    </citation>
    <scope>NUCLEOTIDE SEQUENCE</scope>
    <source>
        <strain evidence="1">BPL698</strain>
    </source>
</reference>
<name>A0ACC0U4X4_9AGAM</name>
<proteinExistence type="predicted"/>
<dbReference type="Proteomes" id="UP001207468">
    <property type="component" value="Unassembled WGS sequence"/>
</dbReference>
<protein>
    <submittedName>
        <fullName evidence="1">Uncharacterized protein</fullName>
    </submittedName>
</protein>
<accession>A0ACC0U4X4</accession>